<dbReference type="PANTHER" id="PTHR10492">
    <property type="match status" value="1"/>
</dbReference>
<gene>
    <name evidence="3" type="ORF">LAZ67_X000339</name>
</gene>
<proteinExistence type="inferred from homology"/>
<evidence type="ECO:0000256" key="1">
    <source>
        <dbReference type="RuleBase" id="RU363044"/>
    </source>
</evidence>
<comment type="catalytic activity">
    <reaction evidence="1">
        <text>ATP + H2O = ADP + phosphate + H(+)</text>
        <dbReference type="Rhea" id="RHEA:13065"/>
        <dbReference type="ChEBI" id="CHEBI:15377"/>
        <dbReference type="ChEBI" id="CHEBI:15378"/>
        <dbReference type="ChEBI" id="CHEBI:30616"/>
        <dbReference type="ChEBI" id="CHEBI:43474"/>
        <dbReference type="ChEBI" id="CHEBI:456216"/>
        <dbReference type="EC" id="5.6.2.3"/>
    </reaction>
</comment>
<dbReference type="Proteomes" id="UP001235939">
    <property type="component" value="Chromosome X"/>
</dbReference>
<keyword evidence="1" id="KW-0547">Nucleotide-binding</keyword>
<organism evidence="3 4">
    <name type="scientific">Cordylochernes scorpioides</name>
    <dbReference type="NCBI Taxonomy" id="51811"/>
    <lineage>
        <taxon>Eukaryota</taxon>
        <taxon>Metazoa</taxon>
        <taxon>Ecdysozoa</taxon>
        <taxon>Arthropoda</taxon>
        <taxon>Chelicerata</taxon>
        <taxon>Arachnida</taxon>
        <taxon>Pseudoscorpiones</taxon>
        <taxon>Cheliferoidea</taxon>
        <taxon>Chernetidae</taxon>
        <taxon>Cordylochernes</taxon>
    </lineage>
</organism>
<keyword evidence="1" id="KW-0067">ATP-binding</keyword>
<dbReference type="Pfam" id="PF05970">
    <property type="entry name" value="PIF1"/>
    <property type="match status" value="1"/>
</dbReference>
<reference evidence="3 4" key="1">
    <citation type="submission" date="2022-03" db="EMBL/GenBank/DDBJ databases">
        <title>A chromosomal length assembly of Cordylochernes scorpioides.</title>
        <authorList>
            <person name="Zeh D."/>
            <person name="Zeh J."/>
        </authorList>
    </citation>
    <scope>NUCLEOTIDE SEQUENCE [LARGE SCALE GENOMIC DNA]</scope>
    <source>
        <strain evidence="3">IN4F17</strain>
        <tissue evidence="3">Whole Body</tissue>
    </source>
</reference>
<comment type="cofactor">
    <cofactor evidence="1">
        <name>Mg(2+)</name>
        <dbReference type="ChEBI" id="CHEBI:18420"/>
    </cofactor>
</comment>
<keyword evidence="4" id="KW-1185">Reference proteome</keyword>
<keyword evidence="1" id="KW-0234">DNA repair</keyword>
<dbReference type="EC" id="5.6.2.3" evidence="1"/>
<evidence type="ECO:0000313" key="4">
    <source>
        <dbReference type="Proteomes" id="UP001235939"/>
    </source>
</evidence>
<keyword evidence="1" id="KW-0233">DNA recombination</keyword>
<dbReference type="InterPro" id="IPR010285">
    <property type="entry name" value="DNA_helicase_pif1-like_DEAD"/>
</dbReference>
<comment type="similarity">
    <text evidence="1">Belongs to the helicase family.</text>
</comment>
<keyword evidence="1" id="KW-0378">Hydrolase</keyword>
<protein>
    <recommendedName>
        <fullName evidence="1">ATP-dependent DNA helicase</fullName>
        <ecNumber evidence="1">5.6.2.3</ecNumber>
    </recommendedName>
</protein>
<sequence length="466" mass="52487">MGEYIGITGGSPLVSFWISPLIGGCRFLRPRNLLAPSCLVAVRVRDLSDIFIFHPTRSALANAAVPGQASGSPVWPRPLSCAGRPHRSPELLPVRPVAYWNVHALRPCLSSCFLKRWVSTVDFPVRVNWSSLRRGAISGHNGDVTLRLVLHALPHPDHQASAGSSCPACGSVDGSLGHRYWGCQNNRLLDLEAFTIIGRPPDLQAWIFGSSLEDDELDILASEKSRIYRCSLPNKYPKKRENEQIFGGALILLAVIPRSTLADELNARLKSSVLWQYVEKISLKTNMRVQLQQDEYSERFAKQLLDIRNVKMEIEETTPCITLPEKILSHFFQIHRIIRKIFNELILLSITTITCELVNYPIKLLNSLDLPGMPRYILSLKIGSPIIVLTKYESTATMQWDLAISKKIMNIIIEATILNRKHRGVLLPRIPMIPTDTSFEFKRRRFPVQLAFVIQSTGTIIASMWI</sequence>
<evidence type="ECO:0000259" key="2">
    <source>
        <dbReference type="Pfam" id="PF05970"/>
    </source>
</evidence>
<name>A0ABY6LRI2_9ARAC</name>
<accession>A0ABY6LRI2</accession>
<dbReference type="EMBL" id="CP092886">
    <property type="protein sequence ID" value="UYV83832.1"/>
    <property type="molecule type" value="Genomic_DNA"/>
</dbReference>
<keyword evidence="1" id="KW-0227">DNA damage</keyword>
<keyword evidence="1" id="KW-0347">Helicase</keyword>
<feature type="domain" description="DNA helicase Pif1-like DEAD-box helicase" evidence="2">
    <location>
        <begin position="245"/>
        <end position="315"/>
    </location>
</feature>
<evidence type="ECO:0000313" key="3">
    <source>
        <dbReference type="EMBL" id="UYV83832.1"/>
    </source>
</evidence>